<organism evidence="1 2">
    <name type="scientific">Rhizopus oryzae</name>
    <name type="common">Mucormycosis agent</name>
    <name type="synonym">Rhizopus arrhizus var. delemar</name>
    <dbReference type="NCBI Taxonomy" id="64495"/>
    <lineage>
        <taxon>Eukaryota</taxon>
        <taxon>Fungi</taxon>
        <taxon>Fungi incertae sedis</taxon>
        <taxon>Mucoromycota</taxon>
        <taxon>Mucoromycotina</taxon>
        <taxon>Mucoromycetes</taxon>
        <taxon>Mucorales</taxon>
        <taxon>Mucorineae</taxon>
        <taxon>Rhizopodaceae</taxon>
        <taxon>Rhizopus</taxon>
    </lineage>
</organism>
<proteinExistence type="predicted"/>
<protein>
    <submittedName>
        <fullName evidence="1">Uncharacterized protein</fullName>
    </submittedName>
</protein>
<dbReference type="AlphaFoldDB" id="A0A9P6XF32"/>
<sequence length="201" mass="22821">MNTTPATTTLSSAESFPKRLRSASARLFSMNTTPQPIHKRSSCYFNTEHLLIASSHPNASYSVFNPSTWFPKIRQRSSSSSSSTFSLVLTPTSPEQYSPHHFSQPYASFIESMSSELEELYNNAKIEIDFAFESHGSIYYEGDYSTAHTAFALCLTKYESALQSFGDTANSIKFRFRWETDIHQLRLRLNALPEITHSIYD</sequence>
<evidence type="ECO:0000313" key="1">
    <source>
        <dbReference type="EMBL" id="KAG1312318.1"/>
    </source>
</evidence>
<dbReference type="EMBL" id="JAANQT010000295">
    <property type="protein sequence ID" value="KAG1312318.1"/>
    <property type="molecule type" value="Genomic_DNA"/>
</dbReference>
<name>A0A9P6XF32_RHIOR</name>
<accession>A0A9P6XF32</accession>
<gene>
    <name evidence="1" type="ORF">G6F64_003128</name>
</gene>
<dbReference type="Proteomes" id="UP000716291">
    <property type="component" value="Unassembled WGS sequence"/>
</dbReference>
<keyword evidence="2" id="KW-1185">Reference proteome</keyword>
<evidence type="ECO:0000313" key="2">
    <source>
        <dbReference type="Proteomes" id="UP000716291"/>
    </source>
</evidence>
<comment type="caution">
    <text evidence="1">The sequence shown here is derived from an EMBL/GenBank/DDBJ whole genome shotgun (WGS) entry which is preliminary data.</text>
</comment>
<dbReference type="OrthoDB" id="273230at2759"/>
<reference evidence="1" key="1">
    <citation type="journal article" date="2020" name="Microb. Genom.">
        <title>Genetic diversity of clinical and environmental Mucorales isolates obtained from an investigation of mucormycosis cases among solid organ transplant recipients.</title>
        <authorList>
            <person name="Nguyen M.H."/>
            <person name="Kaul D."/>
            <person name="Muto C."/>
            <person name="Cheng S.J."/>
            <person name="Richter R.A."/>
            <person name="Bruno V.M."/>
            <person name="Liu G."/>
            <person name="Beyhan S."/>
            <person name="Sundermann A.J."/>
            <person name="Mounaud S."/>
            <person name="Pasculle A.W."/>
            <person name="Nierman W.C."/>
            <person name="Driscoll E."/>
            <person name="Cumbie R."/>
            <person name="Clancy C.J."/>
            <person name="Dupont C.L."/>
        </authorList>
    </citation>
    <scope>NUCLEOTIDE SEQUENCE</scope>
    <source>
        <strain evidence="1">GL11</strain>
    </source>
</reference>